<dbReference type="RefSeq" id="WP_150408344.1">
    <property type="nucleotide sequence ID" value="NZ_VXLC01000051.1"/>
</dbReference>
<proteinExistence type="predicted"/>
<comment type="caution">
    <text evidence="1">The sequence shown here is derived from an EMBL/GenBank/DDBJ whole genome shotgun (WGS) entry which is preliminary data.</text>
</comment>
<sequence length="143" mass="17123">MPQYFPCRYSWRHLDRGEAAALWQELLDWVDWLRNTYQLGSRIPSCWFRHDSVREELTALMGAHAAAYYCERESTELPREDMTAWHTQWLWPTVERLTKISDFSACQPHHCRYTRQPQPTHDGLAEYVTDHLDHHYDTHHSAP</sequence>
<accession>A0A5N0DMR7</accession>
<dbReference type="OrthoDB" id="3535759at2"/>
<organism evidence="1 2">
    <name type="scientific">Nocardia colli</name>
    <dbReference type="NCBI Taxonomy" id="2545717"/>
    <lineage>
        <taxon>Bacteria</taxon>
        <taxon>Bacillati</taxon>
        <taxon>Actinomycetota</taxon>
        <taxon>Actinomycetes</taxon>
        <taxon>Mycobacteriales</taxon>
        <taxon>Nocardiaceae</taxon>
        <taxon>Nocardia</taxon>
    </lineage>
</organism>
<protein>
    <recommendedName>
        <fullName evidence="3">DUF4913 domain-containing protein</fullName>
    </recommendedName>
</protein>
<dbReference type="Proteomes" id="UP000323876">
    <property type="component" value="Unassembled WGS sequence"/>
</dbReference>
<dbReference type="EMBL" id="VXLC01000051">
    <property type="protein sequence ID" value="KAA8877334.1"/>
    <property type="molecule type" value="Genomic_DNA"/>
</dbReference>
<dbReference type="AlphaFoldDB" id="A0A5N0DMR7"/>
<name>A0A5N0DMR7_9NOCA</name>
<evidence type="ECO:0000313" key="2">
    <source>
        <dbReference type="Proteomes" id="UP000323876"/>
    </source>
</evidence>
<keyword evidence="2" id="KW-1185">Reference proteome</keyword>
<gene>
    <name evidence="1" type="ORF">F3087_45000</name>
</gene>
<evidence type="ECO:0008006" key="3">
    <source>
        <dbReference type="Google" id="ProtNLM"/>
    </source>
</evidence>
<reference evidence="1 2" key="1">
    <citation type="submission" date="2019-09" db="EMBL/GenBank/DDBJ databases">
        <authorList>
            <person name="Wang X."/>
        </authorList>
    </citation>
    <scope>NUCLEOTIDE SEQUENCE [LARGE SCALE GENOMIC DNA]</scope>
    <source>
        <strain evidence="1 2">CICC 11023</strain>
    </source>
</reference>
<evidence type="ECO:0000313" key="1">
    <source>
        <dbReference type="EMBL" id="KAA8877334.1"/>
    </source>
</evidence>